<proteinExistence type="predicted"/>
<accession>A0A9D4GXL4</accession>
<protein>
    <submittedName>
        <fullName evidence="1">Uncharacterized protein</fullName>
    </submittedName>
</protein>
<sequence>MAVQMPTLSCTRRIRRCSTPSSCWPLKSSSNGGTKQPEWRMRVVGMCCRTTCCYRSVTSCPERGQVCWPAATPYLHRYAST</sequence>
<gene>
    <name evidence="1" type="ORF">DPMN_126730</name>
</gene>
<evidence type="ECO:0000313" key="2">
    <source>
        <dbReference type="Proteomes" id="UP000828390"/>
    </source>
</evidence>
<keyword evidence="2" id="KW-1185">Reference proteome</keyword>
<evidence type="ECO:0000313" key="1">
    <source>
        <dbReference type="EMBL" id="KAH3824875.1"/>
    </source>
</evidence>
<name>A0A9D4GXL4_DREPO</name>
<dbReference type="AlphaFoldDB" id="A0A9D4GXL4"/>
<reference evidence="1" key="2">
    <citation type="submission" date="2020-11" db="EMBL/GenBank/DDBJ databases">
        <authorList>
            <person name="McCartney M.A."/>
            <person name="Auch B."/>
            <person name="Kono T."/>
            <person name="Mallez S."/>
            <person name="Becker A."/>
            <person name="Gohl D.M."/>
            <person name="Silverstein K.A.T."/>
            <person name="Koren S."/>
            <person name="Bechman K.B."/>
            <person name="Herman A."/>
            <person name="Abrahante J.E."/>
            <person name="Garbe J."/>
        </authorList>
    </citation>
    <scope>NUCLEOTIDE SEQUENCE</scope>
    <source>
        <strain evidence="1">Duluth1</strain>
        <tissue evidence="1">Whole animal</tissue>
    </source>
</reference>
<organism evidence="1 2">
    <name type="scientific">Dreissena polymorpha</name>
    <name type="common">Zebra mussel</name>
    <name type="synonym">Mytilus polymorpha</name>
    <dbReference type="NCBI Taxonomy" id="45954"/>
    <lineage>
        <taxon>Eukaryota</taxon>
        <taxon>Metazoa</taxon>
        <taxon>Spiralia</taxon>
        <taxon>Lophotrochozoa</taxon>
        <taxon>Mollusca</taxon>
        <taxon>Bivalvia</taxon>
        <taxon>Autobranchia</taxon>
        <taxon>Heteroconchia</taxon>
        <taxon>Euheterodonta</taxon>
        <taxon>Imparidentia</taxon>
        <taxon>Neoheterodontei</taxon>
        <taxon>Myida</taxon>
        <taxon>Dreissenoidea</taxon>
        <taxon>Dreissenidae</taxon>
        <taxon>Dreissena</taxon>
    </lineage>
</organism>
<comment type="caution">
    <text evidence="1">The sequence shown here is derived from an EMBL/GenBank/DDBJ whole genome shotgun (WGS) entry which is preliminary data.</text>
</comment>
<dbReference type="Proteomes" id="UP000828390">
    <property type="component" value="Unassembled WGS sequence"/>
</dbReference>
<reference evidence="1" key="1">
    <citation type="journal article" date="2019" name="bioRxiv">
        <title>The Genome of the Zebra Mussel, Dreissena polymorpha: A Resource for Invasive Species Research.</title>
        <authorList>
            <person name="McCartney M.A."/>
            <person name="Auch B."/>
            <person name="Kono T."/>
            <person name="Mallez S."/>
            <person name="Zhang Y."/>
            <person name="Obille A."/>
            <person name="Becker A."/>
            <person name="Abrahante J.E."/>
            <person name="Garbe J."/>
            <person name="Badalamenti J.P."/>
            <person name="Herman A."/>
            <person name="Mangelson H."/>
            <person name="Liachko I."/>
            <person name="Sullivan S."/>
            <person name="Sone E.D."/>
            <person name="Koren S."/>
            <person name="Silverstein K.A.T."/>
            <person name="Beckman K.B."/>
            <person name="Gohl D.M."/>
        </authorList>
    </citation>
    <scope>NUCLEOTIDE SEQUENCE</scope>
    <source>
        <strain evidence="1">Duluth1</strain>
        <tissue evidence="1">Whole animal</tissue>
    </source>
</reference>
<dbReference type="EMBL" id="JAIWYP010000005">
    <property type="protein sequence ID" value="KAH3824875.1"/>
    <property type="molecule type" value="Genomic_DNA"/>
</dbReference>